<dbReference type="Pfam" id="PF00041">
    <property type="entry name" value="fn3"/>
    <property type="match status" value="3"/>
</dbReference>
<evidence type="ECO:0000256" key="3">
    <source>
        <dbReference type="SAM" id="MobiDB-lite"/>
    </source>
</evidence>
<dbReference type="InterPro" id="IPR007110">
    <property type="entry name" value="Ig-like_dom"/>
</dbReference>
<dbReference type="InterPro" id="IPR050964">
    <property type="entry name" value="Striated_Muscle_Regulatory"/>
</dbReference>
<evidence type="ECO:0000256" key="1">
    <source>
        <dbReference type="ARBA" id="ARBA00022737"/>
    </source>
</evidence>
<evidence type="ECO:0000259" key="5">
    <source>
        <dbReference type="PROSITE" id="PS50853"/>
    </source>
</evidence>
<feature type="domain" description="Fibronectin type-III" evidence="5">
    <location>
        <begin position="130"/>
        <end position="225"/>
    </location>
</feature>
<dbReference type="OrthoDB" id="504170at2759"/>
<proteinExistence type="predicted"/>
<comment type="caution">
    <text evidence="6">The sequence shown here is derived from an EMBL/GenBank/DDBJ whole genome shotgun (WGS) entry which is preliminary data.</text>
</comment>
<feature type="domain" description="Fibronectin type-III" evidence="5">
    <location>
        <begin position="230"/>
        <end position="325"/>
    </location>
</feature>
<dbReference type="EMBL" id="VZUA01034288">
    <property type="protein sequence ID" value="NXU62190.1"/>
    <property type="molecule type" value="Genomic_DNA"/>
</dbReference>
<keyword evidence="7" id="KW-1185">Reference proteome</keyword>
<dbReference type="SUPFAM" id="SSF49265">
    <property type="entry name" value="Fibronectin type III"/>
    <property type="match status" value="2"/>
</dbReference>
<evidence type="ECO:0000256" key="2">
    <source>
        <dbReference type="ARBA" id="ARBA00023319"/>
    </source>
</evidence>
<keyword evidence="1" id="KW-0677">Repeat</keyword>
<accession>A0A7L3MA69</accession>
<dbReference type="AlphaFoldDB" id="A0A7L3MA69"/>
<evidence type="ECO:0000313" key="6">
    <source>
        <dbReference type="EMBL" id="NXU62190.1"/>
    </source>
</evidence>
<dbReference type="PANTHER" id="PTHR13817:SF181">
    <property type="entry name" value="IMMUNOGLOBULIN-LIKE AND FIBRONECTIN TYPE III DOMAIN-CONTAINING PROTEIN 1"/>
    <property type="match status" value="1"/>
</dbReference>
<protein>
    <submittedName>
        <fullName evidence="6">IGFN1 protein</fullName>
    </submittedName>
</protein>
<dbReference type="InterPro" id="IPR013783">
    <property type="entry name" value="Ig-like_fold"/>
</dbReference>
<sequence length="456" mass="48997">SVPRCYLNKQLATMRVLKGDPAELSCTVSKDNVTGVWFKDGLKVGSLSLLLPLDSNSKGLAFHLLHQKLEESKFGRGNSSAQPSFYNCACISSGTVSQLVTKTVSAPNLGAGLGLELALSLFIFPDKPQPPAGPLKIAESSANNITIQWKPPKDDGGKPVQRYIVERQQVGRNDWETLGETPRSCTSFTMSTVEEEMSYYFRVRAMNAEGVSDALESGEVKTAGKASPGAPDPPKIISASRDTITISWKAPCKTGISQIMGYIVQKRKKGTVTWLPVTNVPVRDKKLKVTSLKKGVQYEFRVAAVNAAGTGQPSDPSEPTFAQDPTKSPGQVQDLKVSSSDSTSVTLMWNKPEVQDGNDVKGYEVEVKRCNSLSWTKCFTLPAQSTSCKVQGLQAGEKLLLRVRALSDGGPGEASELKACAGAAAVVSPRLLIDDTVKSFLVIKAGNPICVKIPFE</sequence>
<name>A0A7L3MA69_9PASS</name>
<feature type="domain" description="Ig-like" evidence="4">
    <location>
        <begin position="3"/>
        <end position="105"/>
    </location>
</feature>
<dbReference type="PANTHER" id="PTHR13817">
    <property type="entry name" value="TITIN"/>
    <property type="match status" value="1"/>
</dbReference>
<dbReference type="PRINTS" id="PR00014">
    <property type="entry name" value="FNTYPEIII"/>
</dbReference>
<feature type="non-terminal residue" evidence="6">
    <location>
        <position position="456"/>
    </location>
</feature>
<dbReference type="FunFam" id="2.60.40.10:FF:001232">
    <property type="entry name" value="Immunoglobulin-like and fibronectin type III domain-containing 1"/>
    <property type="match status" value="1"/>
</dbReference>
<dbReference type="InterPro" id="IPR003961">
    <property type="entry name" value="FN3_dom"/>
</dbReference>
<dbReference type="InterPro" id="IPR036116">
    <property type="entry name" value="FN3_sf"/>
</dbReference>
<evidence type="ECO:0000259" key="4">
    <source>
        <dbReference type="PROSITE" id="PS50835"/>
    </source>
</evidence>
<gene>
    <name evidence="6" type="primary">Igfn1</name>
    <name evidence="6" type="ORF">HORVUL_R08635</name>
</gene>
<dbReference type="Proteomes" id="UP000558460">
    <property type="component" value="Unassembled WGS sequence"/>
</dbReference>
<keyword evidence="2" id="KW-0393">Immunoglobulin domain</keyword>
<dbReference type="Gene3D" id="2.60.40.10">
    <property type="entry name" value="Immunoglobulins"/>
    <property type="match status" value="4"/>
</dbReference>
<dbReference type="FunFam" id="2.60.40.10:FF:000034">
    <property type="entry name" value="Titin isoform A"/>
    <property type="match status" value="1"/>
</dbReference>
<dbReference type="SMART" id="SM00060">
    <property type="entry name" value="FN3"/>
    <property type="match status" value="3"/>
</dbReference>
<feature type="domain" description="Fibronectin type-III" evidence="5">
    <location>
        <begin position="331"/>
        <end position="426"/>
    </location>
</feature>
<feature type="region of interest" description="Disordered" evidence="3">
    <location>
        <begin position="309"/>
        <end position="343"/>
    </location>
</feature>
<evidence type="ECO:0000313" key="7">
    <source>
        <dbReference type="Proteomes" id="UP000558460"/>
    </source>
</evidence>
<organism evidence="6 7">
    <name type="scientific">Horornis vulcanius</name>
    <dbReference type="NCBI Taxonomy" id="2585811"/>
    <lineage>
        <taxon>Eukaryota</taxon>
        <taxon>Metazoa</taxon>
        <taxon>Chordata</taxon>
        <taxon>Craniata</taxon>
        <taxon>Vertebrata</taxon>
        <taxon>Euteleostomi</taxon>
        <taxon>Archelosauria</taxon>
        <taxon>Archosauria</taxon>
        <taxon>Dinosauria</taxon>
        <taxon>Saurischia</taxon>
        <taxon>Theropoda</taxon>
        <taxon>Coelurosauria</taxon>
        <taxon>Aves</taxon>
        <taxon>Neognathae</taxon>
        <taxon>Neoaves</taxon>
        <taxon>Telluraves</taxon>
        <taxon>Australaves</taxon>
        <taxon>Passeriformes</taxon>
        <taxon>Sylvioidea</taxon>
        <taxon>Scotocercidae</taxon>
        <taxon>Horornis</taxon>
    </lineage>
</organism>
<reference evidence="6 7" key="1">
    <citation type="submission" date="2019-09" db="EMBL/GenBank/DDBJ databases">
        <title>Bird 10,000 Genomes (B10K) Project - Family phase.</title>
        <authorList>
            <person name="Zhang G."/>
        </authorList>
    </citation>
    <scope>NUCLEOTIDE SEQUENCE [LARGE SCALE GENOMIC DNA]</scope>
    <source>
        <strain evidence="6">B10K-DU-029-69</strain>
        <tissue evidence="6">Muscle</tissue>
    </source>
</reference>
<feature type="compositionally biased region" description="Polar residues" evidence="3">
    <location>
        <begin position="323"/>
        <end position="343"/>
    </location>
</feature>
<dbReference type="CDD" id="cd00063">
    <property type="entry name" value="FN3"/>
    <property type="match status" value="3"/>
</dbReference>
<dbReference type="PROSITE" id="PS50835">
    <property type="entry name" value="IG_LIKE"/>
    <property type="match status" value="1"/>
</dbReference>
<feature type="non-terminal residue" evidence="6">
    <location>
        <position position="1"/>
    </location>
</feature>
<dbReference type="PROSITE" id="PS50853">
    <property type="entry name" value="FN3"/>
    <property type="match status" value="3"/>
</dbReference>